<evidence type="ECO:0000313" key="4">
    <source>
        <dbReference type="Proteomes" id="UP000308549"/>
    </source>
</evidence>
<name>A0A4U0U7W3_9PEZI</name>
<evidence type="ECO:0000256" key="1">
    <source>
        <dbReference type="ARBA" id="ARBA00006995"/>
    </source>
</evidence>
<organism evidence="3 4">
    <name type="scientific">Salinomyces thailandicus</name>
    <dbReference type="NCBI Taxonomy" id="706561"/>
    <lineage>
        <taxon>Eukaryota</taxon>
        <taxon>Fungi</taxon>
        <taxon>Dikarya</taxon>
        <taxon>Ascomycota</taxon>
        <taxon>Pezizomycotina</taxon>
        <taxon>Dothideomycetes</taxon>
        <taxon>Dothideomycetidae</taxon>
        <taxon>Mycosphaerellales</taxon>
        <taxon>Teratosphaeriaceae</taxon>
        <taxon>Salinomyces</taxon>
    </lineage>
</organism>
<gene>
    <name evidence="3" type="ORF">B0A50_02188</name>
</gene>
<comment type="caution">
    <text evidence="3">The sequence shown here is derived from an EMBL/GenBank/DDBJ whole genome shotgun (WGS) entry which is preliminary data.</text>
</comment>
<comment type="similarity">
    <text evidence="1">Belongs to the TTC36 family.</text>
</comment>
<feature type="region of interest" description="Disordered" evidence="2">
    <location>
        <begin position="18"/>
        <end position="50"/>
    </location>
</feature>
<evidence type="ECO:0000256" key="2">
    <source>
        <dbReference type="SAM" id="MobiDB-lite"/>
    </source>
</evidence>
<evidence type="ECO:0000313" key="3">
    <source>
        <dbReference type="EMBL" id="TKA31343.1"/>
    </source>
</evidence>
<dbReference type="InterPro" id="IPR038906">
    <property type="entry name" value="TTC36"/>
</dbReference>
<accession>A0A4U0U7W3</accession>
<protein>
    <submittedName>
        <fullName evidence="3">Uncharacterized protein</fullName>
    </submittedName>
</protein>
<dbReference type="AlphaFoldDB" id="A0A4U0U7W3"/>
<sequence>MHTKPLTPSDLHILTQVFDPETAPPNPNKPAREQPLIDRSLPSEPSYPASKDSAAILARLRAREKEAVGLIEAYEGRLQTPEAASVSLDGEEGRRRRKKDVYEASLGMLDRLVEEGPEYASARNNRAQVRRWGVGGDCGLVVRGAREAGVVGGDAGWHADAKDGARDWREEGTAVLADLQTAITLASPASPGEAVSPAQGRLLAQAYTQLGAVYHQAGQDMLEAAAVPAKAEVMVTVAVDSLRNWSAEDFEEAAARCFRLGGQYGNEVAKALAVQMNPYARLCGRIVEEALRKESAGVGWGSA</sequence>
<dbReference type="GO" id="GO:0006570">
    <property type="term" value="P:tyrosine metabolic process"/>
    <property type="evidence" value="ECO:0007669"/>
    <property type="project" value="TreeGrafter"/>
</dbReference>
<dbReference type="EMBL" id="NAJL01000008">
    <property type="protein sequence ID" value="TKA31343.1"/>
    <property type="molecule type" value="Genomic_DNA"/>
</dbReference>
<proteinExistence type="inferred from homology"/>
<dbReference type="PANTHER" id="PTHR21405">
    <property type="entry name" value="CDNA SEQUENCE BC021608"/>
    <property type="match status" value="1"/>
</dbReference>
<dbReference type="OrthoDB" id="539634at2759"/>
<dbReference type="Proteomes" id="UP000308549">
    <property type="component" value="Unassembled WGS sequence"/>
</dbReference>
<dbReference type="PANTHER" id="PTHR21405:SF0">
    <property type="entry name" value="TETRATRICOPEPTIDE REPEAT PROTEIN 36"/>
    <property type="match status" value="1"/>
</dbReference>
<reference evidence="3 4" key="1">
    <citation type="submission" date="2017-03" db="EMBL/GenBank/DDBJ databases">
        <title>Genomes of endolithic fungi from Antarctica.</title>
        <authorList>
            <person name="Coleine C."/>
            <person name="Masonjones S."/>
            <person name="Stajich J.E."/>
        </authorList>
    </citation>
    <scope>NUCLEOTIDE SEQUENCE [LARGE SCALE GENOMIC DNA]</scope>
    <source>
        <strain evidence="3 4">CCFEE 6315</strain>
    </source>
</reference>
<keyword evidence="4" id="KW-1185">Reference proteome</keyword>